<evidence type="ECO:0000313" key="2">
    <source>
        <dbReference type="EMBL" id="OGJ02934.1"/>
    </source>
</evidence>
<dbReference type="EMBL" id="MFVV01000031">
    <property type="protein sequence ID" value="OGJ02934.1"/>
    <property type="molecule type" value="Genomic_DNA"/>
</dbReference>
<dbReference type="AlphaFoldDB" id="A0A1F6Y943"/>
<keyword evidence="1" id="KW-1133">Transmembrane helix</keyword>
<gene>
    <name evidence="2" type="ORF">A3G06_02310</name>
</gene>
<sequence>MRNFQAKKKSRRILESPPVLILFLVLVLIFAFNLLGFWGKMRITARNREAALERVLELKENQEELAANIAKLNTPAGVEETIREKFGLGKEGEGLIVIVEDPGQSEEDKAKAEGGFFSFFKKLFR</sequence>
<dbReference type="Pfam" id="PF04977">
    <property type="entry name" value="DivIC"/>
    <property type="match status" value="1"/>
</dbReference>
<dbReference type="Proteomes" id="UP000176192">
    <property type="component" value="Unassembled WGS sequence"/>
</dbReference>
<evidence type="ECO:0000313" key="3">
    <source>
        <dbReference type="Proteomes" id="UP000176192"/>
    </source>
</evidence>
<evidence type="ECO:0000256" key="1">
    <source>
        <dbReference type="SAM" id="Phobius"/>
    </source>
</evidence>
<keyword evidence="1" id="KW-0812">Transmembrane</keyword>
<proteinExistence type="predicted"/>
<keyword evidence="1" id="KW-0472">Membrane</keyword>
<organism evidence="2 3">
    <name type="scientific">Candidatus Nomurabacteria bacterium RIFCSPLOWO2_12_FULL_46_14</name>
    <dbReference type="NCBI Taxonomy" id="1801797"/>
    <lineage>
        <taxon>Bacteria</taxon>
        <taxon>Candidatus Nomuraibacteriota</taxon>
    </lineage>
</organism>
<reference evidence="2 3" key="1">
    <citation type="journal article" date="2016" name="Nat. Commun.">
        <title>Thousands of microbial genomes shed light on interconnected biogeochemical processes in an aquifer system.</title>
        <authorList>
            <person name="Anantharaman K."/>
            <person name="Brown C.T."/>
            <person name="Hug L.A."/>
            <person name="Sharon I."/>
            <person name="Castelle C.J."/>
            <person name="Probst A.J."/>
            <person name="Thomas B.C."/>
            <person name="Singh A."/>
            <person name="Wilkins M.J."/>
            <person name="Karaoz U."/>
            <person name="Brodie E.L."/>
            <person name="Williams K.H."/>
            <person name="Hubbard S.S."/>
            <person name="Banfield J.F."/>
        </authorList>
    </citation>
    <scope>NUCLEOTIDE SEQUENCE [LARGE SCALE GENOMIC DNA]</scope>
</reference>
<accession>A0A1F6Y943</accession>
<feature type="transmembrane region" description="Helical" evidence="1">
    <location>
        <begin position="20"/>
        <end position="38"/>
    </location>
</feature>
<evidence type="ECO:0008006" key="4">
    <source>
        <dbReference type="Google" id="ProtNLM"/>
    </source>
</evidence>
<dbReference type="InterPro" id="IPR007060">
    <property type="entry name" value="FtsL/DivIC"/>
</dbReference>
<comment type="caution">
    <text evidence="2">The sequence shown here is derived from an EMBL/GenBank/DDBJ whole genome shotgun (WGS) entry which is preliminary data.</text>
</comment>
<protein>
    <recommendedName>
        <fullName evidence="4">Septum formation initiator</fullName>
    </recommendedName>
</protein>
<dbReference type="STRING" id="1801797.A3G06_02310"/>
<name>A0A1F6Y943_9BACT</name>